<evidence type="ECO:0000259" key="2">
    <source>
        <dbReference type="Pfam" id="PF18803"/>
    </source>
</evidence>
<dbReference type="Pfam" id="PF18758">
    <property type="entry name" value="KDZ"/>
    <property type="match status" value="1"/>
</dbReference>
<gene>
    <name evidence="3" type="ORF">M422DRAFT_784488</name>
</gene>
<keyword evidence="4" id="KW-1185">Reference proteome</keyword>
<accession>A0A0C9U3G6</accession>
<dbReference type="Pfam" id="PF18803">
    <property type="entry name" value="CxC2"/>
    <property type="match status" value="1"/>
</dbReference>
<proteinExistence type="predicted"/>
<dbReference type="OrthoDB" id="2742161at2759"/>
<evidence type="ECO:0000313" key="4">
    <source>
        <dbReference type="Proteomes" id="UP000054279"/>
    </source>
</evidence>
<dbReference type="InterPro" id="IPR040521">
    <property type="entry name" value="KDZ"/>
</dbReference>
<protein>
    <recommendedName>
        <fullName evidence="2">CxC2-like cysteine cluster KDZ transposase-associated domain-containing protein</fullName>
    </recommendedName>
</protein>
<name>A0A0C9U3G6_SPHS4</name>
<dbReference type="Proteomes" id="UP000054279">
    <property type="component" value="Unassembled WGS sequence"/>
</dbReference>
<feature type="compositionally biased region" description="Acidic residues" evidence="1">
    <location>
        <begin position="105"/>
        <end position="120"/>
    </location>
</feature>
<dbReference type="PANTHER" id="PTHR33096">
    <property type="entry name" value="CXC2 DOMAIN-CONTAINING PROTEIN"/>
    <property type="match status" value="1"/>
</dbReference>
<dbReference type="HOGENOM" id="CLU_003703_13_0_1"/>
<organism evidence="3 4">
    <name type="scientific">Sphaerobolus stellatus (strain SS14)</name>
    <dbReference type="NCBI Taxonomy" id="990650"/>
    <lineage>
        <taxon>Eukaryota</taxon>
        <taxon>Fungi</taxon>
        <taxon>Dikarya</taxon>
        <taxon>Basidiomycota</taxon>
        <taxon>Agaricomycotina</taxon>
        <taxon>Agaricomycetes</taxon>
        <taxon>Phallomycetidae</taxon>
        <taxon>Geastrales</taxon>
        <taxon>Sphaerobolaceae</taxon>
        <taxon>Sphaerobolus</taxon>
    </lineage>
</organism>
<feature type="region of interest" description="Disordered" evidence="1">
    <location>
        <begin position="105"/>
        <end position="124"/>
    </location>
</feature>
<evidence type="ECO:0000256" key="1">
    <source>
        <dbReference type="SAM" id="MobiDB-lite"/>
    </source>
</evidence>
<dbReference type="AlphaFoldDB" id="A0A0C9U3G6"/>
<feature type="domain" description="CxC2-like cysteine cluster KDZ transposase-associated" evidence="2">
    <location>
        <begin position="204"/>
        <end position="308"/>
    </location>
</feature>
<dbReference type="InterPro" id="IPR041457">
    <property type="entry name" value="CxC2_KDZ-assoc"/>
</dbReference>
<dbReference type="EMBL" id="KN837299">
    <property type="protein sequence ID" value="KIJ28754.1"/>
    <property type="molecule type" value="Genomic_DNA"/>
</dbReference>
<reference evidence="3 4" key="1">
    <citation type="submission" date="2014-06" db="EMBL/GenBank/DDBJ databases">
        <title>Evolutionary Origins and Diversification of the Mycorrhizal Mutualists.</title>
        <authorList>
            <consortium name="DOE Joint Genome Institute"/>
            <consortium name="Mycorrhizal Genomics Consortium"/>
            <person name="Kohler A."/>
            <person name="Kuo A."/>
            <person name="Nagy L.G."/>
            <person name="Floudas D."/>
            <person name="Copeland A."/>
            <person name="Barry K.W."/>
            <person name="Cichocki N."/>
            <person name="Veneault-Fourrey C."/>
            <person name="LaButti K."/>
            <person name="Lindquist E.A."/>
            <person name="Lipzen A."/>
            <person name="Lundell T."/>
            <person name="Morin E."/>
            <person name="Murat C."/>
            <person name="Riley R."/>
            <person name="Ohm R."/>
            <person name="Sun H."/>
            <person name="Tunlid A."/>
            <person name="Henrissat B."/>
            <person name="Grigoriev I.V."/>
            <person name="Hibbett D.S."/>
            <person name="Martin F."/>
        </authorList>
    </citation>
    <scope>NUCLEOTIDE SEQUENCE [LARGE SCALE GENOMIC DNA]</scope>
    <source>
        <strain evidence="3 4">SS14</strain>
    </source>
</reference>
<evidence type="ECO:0000313" key="3">
    <source>
        <dbReference type="EMBL" id="KIJ28754.1"/>
    </source>
</evidence>
<dbReference type="PANTHER" id="PTHR33096:SF1">
    <property type="entry name" value="CXC1-LIKE CYSTEINE CLUSTER ASSOCIATED WITH KDZ TRANSPOSASES DOMAIN-CONTAINING PROTEIN"/>
    <property type="match status" value="1"/>
</dbReference>
<sequence>MFSLNDVARQLRKASRKRSGDDSLDDPRNVKSIRLLNGMEVIVQERLGAGLSAAAASISVPANRPHSHIPISRSDVSQLWTREQGEGGYDSGFADWGEEELMPDGEEAEAVENTSNEDTEKDQRNASEMRAAVLDAMYAQEVPLLPGDPCLSHECVEIGTYDCVDCALPGLMCHDCIVKSHEFLPCHRPLRWTDEVYHKASFSAMGLIVAMGHAAKFCAHVGDGTGPQQLTVVDLNGIHQVTFGWCRCAMAPSTAHQLLARRFFPATMHRPRTVFTFQLLKQFHMLTNVAKTTPWDFVGALQRLTNNLDPQGTQDVYKPFKHAQRQWRGVRAWKRSGIRSSAGAIEPGQLVLPCVSCPLPGINLDADWEKHPDSNLIHTMFIGGDRNFRLRRHNKGGGEVVDPSLFGDGAFYAPNDKYKEFCRVGGGAPDDMANITCRHFKAGTDKVLNSHNKPTSGIVCMSCLRSGVLLPQGAVDLALGERFVNFDFALTHVLASIVKRGTKRIIISYDIACKYHIHFDKRIANGNYPLMMPKERRQLAKKDIVWFVPKFHLAAHIENCADRFSFNWTKNVGRTSGESVETIWANLNGLALATREMGFGHRRDAITDAMLAWNFRKTTGEALRISKAFEIAVDMLKKKQDLVCSLESALGGETVAKLYLDRDQQGGVQYRPRLVEAPSRMEILKQIQAEEGNKNVIISPDSVNISTRSARLTARVGINMGLELELRQQNLRTKLAERNNQTAKQDHHIEETRRKLSKALEDWYTSLLEFMRAEALLVEFRGDRQANDALKKLRDCLGLKSFLVRRKYKVASGQGVLLRLEAEIQRAQKQVDKWAEVYRRAWNAMEKLREKGEDGNHGRGELQELTQDNLVMLSEWMDEHRLWREKGERAEAEAAKKGKGKQELPWLWKLEFDVTTTTVDHDEVAEAVDKWTTEAIRIEWLHAQASMERFTEEVKLLEAEGSRIPRTFTYLEGVWDSRISAWQMEREENGDSARTIRGAIAYPRRSALTFRELGTLADLHYHELLLCKVKKLNPK</sequence>